<dbReference type="Proteomes" id="UP000264146">
    <property type="component" value="Chromosome"/>
</dbReference>
<dbReference type="GO" id="GO:0003677">
    <property type="term" value="F:DNA binding"/>
    <property type="evidence" value="ECO:0007669"/>
    <property type="project" value="InterPro"/>
</dbReference>
<reference evidence="2 5" key="3">
    <citation type="submission" date="2020-11" db="EMBL/GenBank/DDBJ databases">
        <authorList>
            <consortium name="Pathogen Informatics"/>
        </authorList>
    </citation>
    <scope>NUCLEOTIDE SEQUENCE [LARGE SCALE GENOMIC DNA]</scope>
    <source>
        <strain evidence="2 5">NCTC12218</strain>
    </source>
</reference>
<feature type="domain" description="HTH cro/C1-type" evidence="1">
    <location>
        <begin position="7"/>
        <end position="61"/>
    </location>
</feature>
<dbReference type="EMBL" id="POVK01000015">
    <property type="protein sequence ID" value="NHA34020.1"/>
    <property type="molecule type" value="Genomic_DNA"/>
</dbReference>
<dbReference type="SMART" id="SM00530">
    <property type="entry name" value="HTH_XRE"/>
    <property type="match status" value="1"/>
</dbReference>
<proteinExistence type="predicted"/>
<dbReference type="Pfam" id="PF01381">
    <property type="entry name" value="HTH_3"/>
    <property type="match status" value="1"/>
</dbReference>
<evidence type="ECO:0000313" key="4">
    <source>
        <dbReference type="EMBL" id="SUM89009.1"/>
    </source>
</evidence>
<dbReference type="SUPFAM" id="SSF47413">
    <property type="entry name" value="lambda repressor-like DNA-binding domains"/>
    <property type="match status" value="1"/>
</dbReference>
<evidence type="ECO:0000313" key="6">
    <source>
        <dbReference type="Proteomes" id="UP000572988"/>
    </source>
</evidence>
<dbReference type="Proteomes" id="UP000572988">
    <property type="component" value="Unassembled WGS sequence"/>
</dbReference>
<sequence length="68" mass="7606">MTLGQKIKQHRLNLGETMAEFGQRFNAKSGVVSNWENGIQKPNNKRMKILADEMGVTVSELLGSDNDE</sequence>
<evidence type="ECO:0000313" key="3">
    <source>
        <dbReference type="EMBL" id="NHA34020.1"/>
    </source>
</evidence>
<dbReference type="Gene3D" id="1.10.260.40">
    <property type="entry name" value="lambda repressor-like DNA-binding domains"/>
    <property type="match status" value="1"/>
</dbReference>
<dbReference type="PROSITE" id="PS50943">
    <property type="entry name" value="HTH_CROC1"/>
    <property type="match status" value="1"/>
</dbReference>
<dbReference type="InterPro" id="IPR001387">
    <property type="entry name" value="Cro/C1-type_HTH"/>
</dbReference>
<organism evidence="4">
    <name type="scientific">Staphylococcus schleiferi</name>
    <dbReference type="NCBI Taxonomy" id="1295"/>
    <lineage>
        <taxon>Bacteria</taxon>
        <taxon>Bacillati</taxon>
        <taxon>Bacillota</taxon>
        <taxon>Bacilli</taxon>
        <taxon>Bacillales</taxon>
        <taxon>Staphylococcaceae</taxon>
        <taxon>Staphylococcus</taxon>
    </lineage>
</organism>
<keyword evidence="6" id="KW-1185">Reference proteome</keyword>
<name>A0A7Z7QPR2_STASC</name>
<dbReference type="RefSeq" id="WP_126496578.1">
    <property type="nucleotide sequence ID" value="NZ_CALYJJ010000001.1"/>
</dbReference>
<protein>
    <submittedName>
        <fullName evidence="3 4">Transcriptional regulator</fullName>
    </submittedName>
</protein>
<reference evidence="4" key="2">
    <citation type="submission" date="2018-06" db="EMBL/GenBank/DDBJ databases">
        <authorList>
            <consortium name="Pathogen Informatics"/>
            <person name="Doyle S."/>
        </authorList>
    </citation>
    <scope>NUCLEOTIDE SEQUENCE [LARGE SCALE GENOMIC DNA]</scope>
    <source>
        <strain evidence="4">NCTC12218</strain>
    </source>
</reference>
<reference evidence="3 6" key="1">
    <citation type="submission" date="2018-01" db="EMBL/GenBank/DDBJ databases">
        <title>Complete genome sequence of Staphylococcus Scheliferi isolated from human.</title>
        <authorList>
            <person name="Abouelkhair M.A."/>
            <person name="Bemis D.A."/>
            <person name="Kania S.A."/>
        </authorList>
    </citation>
    <scope>NUCLEOTIDE SEQUENCE [LARGE SCALE GENOMIC DNA]</scope>
    <source>
        <strain evidence="3 6">ATCC 43808</strain>
    </source>
</reference>
<dbReference type="CDD" id="cd00093">
    <property type="entry name" value="HTH_XRE"/>
    <property type="match status" value="1"/>
</dbReference>
<dbReference type="InterPro" id="IPR010982">
    <property type="entry name" value="Lambda_DNA-bd_dom_sf"/>
</dbReference>
<evidence type="ECO:0000259" key="1">
    <source>
        <dbReference type="PROSITE" id="PS50943"/>
    </source>
</evidence>
<dbReference type="AlphaFoldDB" id="A0A7Z7QPR2"/>
<evidence type="ECO:0000313" key="2">
    <source>
        <dbReference type="EMBL" id="CAD7359824.1"/>
    </source>
</evidence>
<gene>
    <name evidence="3" type="ORF">C1O36_05675</name>
    <name evidence="4" type="ORF">NCTC12218_01486</name>
</gene>
<accession>A0A7Z7QPR2</accession>
<dbReference type="EMBL" id="UHEF01000001">
    <property type="protein sequence ID" value="SUM89009.1"/>
    <property type="molecule type" value="Genomic_DNA"/>
</dbReference>
<dbReference type="EMBL" id="LR962863">
    <property type="protein sequence ID" value="CAD7359824.1"/>
    <property type="molecule type" value="Genomic_DNA"/>
</dbReference>
<evidence type="ECO:0000313" key="5">
    <source>
        <dbReference type="Proteomes" id="UP000264146"/>
    </source>
</evidence>